<dbReference type="OrthoDB" id="1902038at2759"/>
<evidence type="ECO:0000313" key="2">
    <source>
        <dbReference type="Proteomes" id="UP000478052"/>
    </source>
</evidence>
<sequence length="216" mass="25169">MSIINSYFNFDVNCLVINCDVKSIERFNAVIRTKFNADTEISEQVKHWIVMFSEASCTNWIYTCQHSQKNKNKSTSECSIRKRNLHCTANITVLVKKTTKGTIQNDRMLKDGFNGEIKVNFEHNHAVNVGEAYSYLRVSQSTKDKFYEYFNMGMTPACARTYHQLNLVNDEDLSKNFSSIKLLANSHINPRSRQIYTLHDEWRAYKNIVLIKNLIF</sequence>
<protein>
    <submittedName>
        <fullName evidence="1">Protein ALP1-like</fullName>
    </submittedName>
</protein>
<evidence type="ECO:0000313" key="1">
    <source>
        <dbReference type="EMBL" id="KAF0747196.1"/>
    </source>
</evidence>
<dbReference type="Proteomes" id="UP000478052">
    <property type="component" value="Unassembled WGS sequence"/>
</dbReference>
<organism evidence="1 2">
    <name type="scientific">Aphis craccivora</name>
    <name type="common">Cowpea aphid</name>
    <dbReference type="NCBI Taxonomy" id="307492"/>
    <lineage>
        <taxon>Eukaryota</taxon>
        <taxon>Metazoa</taxon>
        <taxon>Ecdysozoa</taxon>
        <taxon>Arthropoda</taxon>
        <taxon>Hexapoda</taxon>
        <taxon>Insecta</taxon>
        <taxon>Pterygota</taxon>
        <taxon>Neoptera</taxon>
        <taxon>Paraneoptera</taxon>
        <taxon>Hemiptera</taxon>
        <taxon>Sternorrhyncha</taxon>
        <taxon>Aphidomorpha</taxon>
        <taxon>Aphidoidea</taxon>
        <taxon>Aphididae</taxon>
        <taxon>Aphidini</taxon>
        <taxon>Aphis</taxon>
        <taxon>Aphis</taxon>
    </lineage>
</organism>
<dbReference type="PANTHER" id="PTHR35385:SF2">
    <property type="entry name" value="PROTEIN B, PUTATIVE-RELATED"/>
    <property type="match status" value="1"/>
</dbReference>
<keyword evidence="2" id="KW-1185">Reference proteome</keyword>
<dbReference type="PANTHER" id="PTHR35385">
    <property type="entry name" value="PROTEIN B, PUTATIVE-RELATED-RELATED"/>
    <property type="match status" value="1"/>
</dbReference>
<dbReference type="AlphaFoldDB" id="A0A6G0Y146"/>
<proteinExistence type="predicted"/>
<gene>
    <name evidence="1" type="ORF">FWK35_00026387</name>
</gene>
<reference evidence="1 2" key="1">
    <citation type="submission" date="2019-08" db="EMBL/GenBank/DDBJ databases">
        <title>Whole genome of Aphis craccivora.</title>
        <authorList>
            <person name="Voronova N.V."/>
            <person name="Shulinski R.S."/>
            <person name="Bandarenka Y.V."/>
            <person name="Zhorov D.G."/>
            <person name="Warner D."/>
        </authorList>
    </citation>
    <scope>NUCLEOTIDE SEQUENCE [LARGE SCALE GENOMIC DNA]</scope>
    <source>
        <strain evidence="1">180601</strain>
        <tissue evidence="1">Whole Body</tissue>
    </source>
</reference>
<name>A0A6G0Y146_APHCR</name>
<accession>A0A6G0Y146</accession>
<dbReference type="EMBL" id="VUJU01006923">
    <property type="protein sequence ID" value="KAF0747196.1"/>
    <property type="molecule type" value="Genomic_DNA"/>
</dbReference>
<comment type="caution">
    <text evidence="1">The sequence shown here is derived from an EMBL/GenBank/DDBJ whole genome shotgun (WGS) entry which is preliminary data.</text>
</comment>